<feature type="domain" description="AAA+ ATPase" evidence="3">
    <location>
        <begin position="757"/>
        <end position="882"/>
    </location>
</feature>
<proteinExistence type="predicted"/>
<dbReference type="Pfam" id="PF00004">
    <property type="entry name" value="AAA"/>
    <property type="match status" value="1"/>
</dbReference>
<dbReference type="EMBL" id="MU863626">
    <property type="protein sequence ID" value="KAK4104489.1"/>
    <property type="molecule type" value="Genomic_DNA"/>
</dbReference>
<feature type="region of interest" description="Disordered" evidence="2">
    <location>
        <begin position="1077"/>
        <end position="1189"/>
    </location>
</feature>
<dbReference type="SMART" id="SM00382">
    <property type="entry name" value="AAA"/>
    <property type="match status" value="1"/>
</dbReference>
<keyword evidence="5" id="KW-1185">Reference proteome</keyword>
<dbReference type="SUPFAM" id="SSF52540">
    <property type="entry name" value="P-loop containing nucleoside triphosphate hydrolases"/>
    <property type="match status" value="1"/>
</dbReference>
<reference evidence="4" key="1">
    <citation type="journal article" date="2023" name="Mol. Phylogenet. Evol.">
        <title>Genome-scale phylogeny and comparative genomics of the fungal order Sordariales.</title>
        <authorList>
            <person name="Hensen N."/>
            <person name="Bonometti L."/>
            <person name="Westerberg I."/>
            <person name="Brannstrom I.O."/>
            <person name="Guillou S."/>
            <person name="Cros-Aarteil S."/>
            <person name="Calhoun S."/>
            <person name="Haridas S."/>
            <person name="Kuo A."/>
            <person name="Mondo S."/>
            <person name="Pangilinan J."/>
            <person name="Riley R."/>
            <person name="LaButti K."/>
            <person name="Andreopoulos B."/>
            <person name="Lipzen A."/>
            <person name="Chen C."/>
            <person name="Yan M."/>
            <person name="Daum C."/>
            <person name="Ng V."/>
            <person name="Clum A."/>
            <person name="Steindorff A."/>
            <person name="Ohm R.A."/>
            <person name="Martin F."/>
            <person name="Silar P."/>
            <person name="Natvig D.O."/>
            <person name="Lalanne C."/>
            <person name="Gautier V."/>
            <person name="Ament-Velasquez S.L."/>
            <person name="Kruys A."/>
            <person name="Hutchinson M.I."/>
            <person name="Powell A.J."/>
            <person name="Barry K."/>
            <person name="Miller A.N."/>
            <person name="Grigoriev I.V."/>
            <person name="Debuchy R."/>
            <person name="Gladieux P."/>
            <person name="Hiltunen Thoren M."/>
            <person name="Johannesson H."/>
        </authorList>
    </citation>
    <scope>NUCLEOTIDE SEQUENCE</scope>
    <source>
        <strain evidence="4">CBS 757.83</strain>
    </source>
</reference>
<dbReference type="InterPro" id="IPR054289">
    <property type="entry name" value="DUF7025"/>
</dbReference>
<feature type="compositionally biased region" description="Low complexity" evidence="2">
    <location>
        <begin position="314"/>
        <end position="323"/>
    </location>
</feature>
<comment type="caution">
    <text evidence="4">The sequence shown here is derived from an EMBL/GenBank/DDBJ whole genome shotgun (WGS) entry which is preliminary data.</text>
</comment>
<feature type="compositionally biased region" description="Polar residues" evidence="2">
    <location>
        <begin position="1170"/>
        <end position="1179"/>
    </location>
</feature>
<evidence type="ECO:0000259" key="3">
    <source>
        <dbReference type="SMART" id="SM00382"/>
    </source>
</evidence>
<accession>A0AAN6T569</accession>
<sequence>MERYKRMEKCLYQHRKEWDSGLSEPIPMRWRDYYTSTAAGENYLSAGPGAIHWKVEYRQPPLALEDHFASSHECADSHGVDADAAIYDDYDRTIDYGNRRLRLRKHFEWEWDRLYLAEEMELRKAEKKKELEHQLEVTHKKLENDMAHQTHAEGETTAAPVPMFAKPKLNRVEWPAFCLLYRLEEKDADAIDVLVGEPILDDEGSRFRGWYSRWPAHSHQQRPQDGKAIPIRLHSSVLVKILAMILGSDFKFDGATTMVFIRPFKALVHCQRALRDWCAALERKFHGGTVAAADSSAGGSQDYAGATEPVSLDGTTVTTTTGEPPEKKTLGDGDPAGVEKPQQQQATSGAAENHGAQDQEDSADAEEEKEEKDDPSDLTKSATALEHLRCLIGFIDTCVVARQAYLSSPKCTKVFFSDLWLLFRPGEEVVGSDGKQAYRVIEVSSPAHRVLTPWEAYYDSSLAKQNGTKAPFCITCVYIDFDGKLVGPVSRVFPFKRFEGQRDVTSLEVYPLRHHPFRQTDVRESDWKEMETIPPDGRFRHQLIRRGEKFLDVAAVKVMYYAGPTLEVRDDVESQVVVDFMTAFSVEDKEQQAWKSTRRRRITNGGCCRNEKVIFDTFVDRKQRSEYIESILPKKESPDEQPSVAVMPQLLEELQTGPGSNAWKVSDEELAIMSYRIFGFVLRSRKWAKLDLAAAAPDRAADGKSGGGQKRPATAFDRLVLENGHQHMIVSLISQHFRDKSATSDTEQFDNVKGKGKGLILLLHGAPGVGKTSTAEGVAEMFKKPLFQITCGDLGTTAREVEKALETNFALASRWDCILLLDEADVFLAKRTKLDFQRNGLVAVFLCVMEYYAGVLFLTTNRVGDFDEAFTSRIHVSLYYPELNAEKTVNVFNINMDMIEERFKKKRRQIRIDRAQIGAFATRHYADHKDARWNGRQIRNACQTALALAEFQMQGENLEESPNLGAVVELNVSHFATYVRDIYGSSEEERAKESKLRAVLVDADDNIVKGLSGDRALDKATAFLLASQGHSLGGSSRQRQHQSNEQQGYGQQFAGHGQQQRYGQQQAYGYQQGYGYQKSYAAPQPPPPPPPHPYYPPANMGGPMEHGPVEPPEQQPQPQHQHQPQHQPQQQPQPQQQQPPQQHQQHFQEPHQHSRHPPQYRQDPQHYPQYPQNQLQQGSAPPPLGGYIP</sequence>
<keyword evidence="1" id="KW-0175">Coiled coil</keyword>
<dbReference type="Pfam" id="PF22942">
    <property type="entry name" value="DUF7025"/>
    <property type="match status" value="1"/>
</dbReference>
<feature type="coiled-coil region" evidence="1">
    <location>
        <begin position="117"/>
        <end position="145"/>
    </location>
</feature>
<dbReference type="CDD" id="cd19481">
    <property type="entry name" value="RecA-like_protease"/>
    <property type="match status" value="1"/>
</dbReference>
<feature type="compositionally biased region" description="Low complexity" evidence="2">
    <location>
        <begin position="292"/>
        <end position="306"/>
    </location>
</feature>
<dbReference type="AlphaFoldDB" id="A0AAN6T569"/>
<evidence type="ECO:0000313" key="4">
    <source>
        <dbReference type="EMBL" id="KAK4104489.1"/>
    </source>
</evidence>
<dbReference type="GO" id="GO:0016887">
    <property type="term" value="F:ATP hydrolysis activity"/>
    <property type="evidence" value="ECO:0007669"/>
    <property type="project" value="InterPro"/>
</dbReference>
<dbReference type="Gene3D" id="3.40.50.300">
    <property type="entry name" value="P-loop containing nucleotide triphosphate hydrolases"/>
    <property type="match status" value="1"/>
</dbReference>
<feature type="compositionally biased region" description="Pro residues" evidence="2">
    <location>
        <begin position="1083"/>
        <end position="1096"/>
    </location>
</feature>
<feature type="region of interest" description="Disordered" evidence="2">
    <location>
        <begin position="1031"/>
        <end position="1064"/>
    </location>
</feature>
<feature type="compositionally biased region" description="Low complexity" evidence="2">
    <location>
        <begin position="1116"/>
        <end position="1145"/>
    </location>
</feature>
<dbReference type="InterPro" id="IPR003593">
    <property type="entry name" value="AAA+_ATPase"/>
</dbReference>
<feature type="compositionally biased region" description="Pro residues" evidence="2">
    <location>
        <begin position="1180"/>
        <end position="1189"/>
    </location>
</feature>
<dbReference type="GO" id="GO:0005524">
    <property type="term" value="F:ATP binding"/>
    <property type="evidence" value="ECO:0007669"/>
    <property type="project" value="InterPro"/>
</dbReference>
<evidence type="ECO:0000313" key="5">
    <source>
        <dbReference type="Proteomes" id="UP001305647"/>
    </source>
</evidence>
<feature type="compositionally biased region" description="Polar residues" evidence="2">
    <location>
        <begin position="341"/>
        <end position="350"/>
    </location>
</feature>
<dbReference type="PANTHER" id="PTHR46411:SF2">
    <property type="entry name" value="AAA+ ATPASE DOMAIN-CONTAINING PROTEIN"/>
    <property type="match status" value="1"/>
</dbReference>
<organism evidence="4 5">
    <name type="scientific">Parathielavia hyrcaniae</name>
    <dbReference type="NCBI Taxonomy" id="113614"/>
    <lineage>
        <taxon>Eukaryota</taxon>
        <taxon>Fungi</taxon>
        <taxon>Dikarya</taxon>
        <taxon>Ascomycota</taxon>
        <taxon>Pezizomycotina</taxon>
        <taxon>Sordariomycetes</taxon>
        <taxon>Sordariomycetidae</taxon>
        <taxon>Sordariales</taxon>
        <taxon>Chaetomiaceae</taxon>
        <taxon>Parathielavia</taxon>
    </lineage>
</organism>
<dbReference type="PANTHER" id="PTHR46411">
    <property type="entry name" value="FAMILY ATPASE, PUTATIVE-RELATED"/>
    <property type="match status" value="1"/>
</dbReference>
<feature type="region of interest" description="Disordered" evidence="2">
    <location>
        <begin position="292"/>
        <end position="379"/>
    </location>
</feature>
<gene>
    <name evidence="4" type="ORF">N658DRAFT_513365</name>
</gene>
<feature type="compositionally biased region" description="Polar residues" evidence="2">
    <location>
        <begin position="1031"/>
        <end position="1050"/>
    </location>
</feature>
<feature type="compositionally biased region" description="Acidic residues" evidence="2">
    <location>
        <begin position="358"/>
        <end position="376"/>
    </location>
</feature>
<evidence type="ECO:0000256" key="1">
    <source>
        <dbReference type="SAM" id="Coils"/>
    </source>
</evidence>
<name>A0AAN6T569_9PEZI</name>
<evidence type="ECO:0000256" key="2">
    <source>
        <dbReference type="SAM" id="MobiDB-lite"/>
    </source>
</evidence>
<dbReference type="InterPro" id="IPR003959">
    <property type="entry name" value="ATPase_AAA_core"/>
</dbReference>
<reference evidence="4" key="2">
    <citation type="submission" date="2023-05" db="EMBL/GenBank/DDBJ databases">
        <authorList>
            <consortium name="Lawrence Berkeley National Laboratory"/>
            <person name="Steindorff A."/>
            <person name="Hensen N."/>
            <person name="Bonometti L."/>
            <person name="Westerberg I."/>
            <person name="Brannstrom I.O."/>
            <person name="Guillou S."/>
            <person name="Cros-Aarteil S."/>
            <person name="Calhoun S."/>
            <person name="Haridas S."/>
            <person name="Kuo A."/>
            <person name="Mondo S."/>
            <person name="Pangilinan J."/>
            <person name="Riley R."/>
            <person name="Labutti K."/>
            <person name="Andreopoulos B."/>
            <person name="Lipzen A."/>
            <person name="Chen C."/>
            <person name="Yanf M."/>
            <person name="Daum C."/>
            <person name="Ng V."/>
            <person name="Clum A."/>
            <person name="Ohm R."/>
            <person name="Martin F."/>
            <person name="Silar P."/>
            <person name="Natvig D."/>
            <person name="Lalanne C."/>
            <person name="Gautier V."/>
            <person name="Ament-Velasquez S.L."/>
            <person name="Kruys A."/>
            <person name="Hutchinson M.I."/>
            <person name="Powell A.J."/>
            <person name="Barry K."/>
            <person name="Miller A.N."/>
            <person name="Grigoriev I.V."/>
            <person name="Debuchy R."/>
            <person name="Gladieux P."/>
            <person name="Thoren M.H."/>
            <person name="Johannesson H."/>
        </authorList>
    </citation>
    <scope>NUCLEOTIDE SEQUENCE</scope>
    <source>
        <strain evidence="4">CBS 757.83</strain>
    </source>
</reference>
<dbReference type="InterPro" id="IPR056599">
    <property type="entry name" value="AAA_lid_fung"/>
</dbReference>
<dbReference type="Proteomes" id="UP001305647">
    <property type="component" value="Unassembled WGS sequence"/>
</dbReference>
<dbReference type="Pfam" id="PF23232">
    <property type="entry name" value="AAA_lid_13"/>
    <property type="match status" value="1"/>
</dbReference>
<dbReference type="InterPro" id="IPR027417">
    <property type="entry name" value="P-loop_NTPase"/>
</dbReference>
<protein>
    <recommendedName>
        <fullName evidence="3">AAA+ ATPase domain-containing protein</fullName>
    </recommendedName>
</protein>